<feature type="domain" description="SpoVT-AbrB" evidence="2">
    <location>
        <begin position="1"/>
        <end position="43"/>
    </location>
</feature>
<keyword evidence="1" id="KW-0238">DNA-binding</keyword>
<gene>
    <name evidence="3" type="ORF">CCS01_21250</name>
</gene>
<evidence type="ECO:0000313" key="3">
    <source>
        <dbReference type="EMBL" id="PPQ29588.1"/>
    </source>
</evidence>
<dbReference type="OrthoDB" id="9809003at2"/>
<dbReference type="EMBL" id="NHRY01000224">
    <property type="protein sequence ID" value="PPQ29588.1"/>
    <property type="molecule type" value="Genomic_DNA"/>
</dbReference>
<dbReference type="SMART" id="SM00966">
    <property type="entry name" value="SpoVT_AbrB"/>
    <property type="match status" value="1"/>
</dbReference>
<evidence type="ECO:0000313" key="4">
    <source>
        <dbReference type="Proteomes" id="UP000239724"/>
    </source>
</evidence>
<keyword evidence="4" id="KW-1185">Reference proteome</keyword>
<evidence type="ECO:0000256" key="1">
    <source>
        <dbReference type="PROSITE-ProRule" id="PRU01076"/>
    </source>
</evidence>
<dbReference type="GO" id="GO:0003677">
    <property type="term" value="F:DNA binding"/>
    <property type="evidence" value="ECO:0007669"/>
    <property type="project" value="UniProtKB-UniRule"/>
</dbReference>
<protein>
    <submittedName>
        <fullName evidence="3">AbrB family transcriptional regulator</fullName>
    </submittedName>
</protein>
<reference evidence="3 4" key="1">
    <citation type="journal article" date="2018" name="Arch. Microbiol.">
        <title>New insights into the metabolic potential of the phototrophic purple bacterium Rhodopila globiformis DSM 161(T) from its draft genome sequence and evidence for a vanadium-dependent nitrogenase.</title>
        <authorList>
            <person name="Imhoff J.F."/>
            <person name="Rahn T."/>
            <person name="Kunzel S."/>
            <person name="Neulinger S.C."/>
        </authorList>
    </citation>
    <scope>NUCLEOTIDE SEQUENCE [LARGE SCALE GENOMIC DNA]</scope>
    <source>
        <strain evidence="3 4">DSM 161</strain>
    </source>
</reference>
<evidence type="ECO:0000259" key="2">
    <source>
        <dbReference type="PROSITE" id="PS51740"/>
    </source>
</evidence>
<dbReference type="InterPro" id="IPR007159">
    <property type="entry name" value="SpoVT-AbrB_dom"/>
</dbReference>
<accession>A0A2S6N4R5</accession>
<sequence length="79" mass="8568">MRITTKGQVTIPADIREQAGLLPHTEVEFQFDGTDVRIVRAASPRRTDGRGARVVANLKAHPGDVPMSTEAIMALTRGD</sequence>
<comment type="caution">
    <text evidence="3">The sequence shown here is derived from an EMBL/GenBank/DDBJ whole genome shotgun (WGS) entry which is preliminary data.</text>
</comment>
<dbReference type="Gene3D" id="2.10.260.10">
    <property type="match status" value="1"/>
</dbReference>
<dbReference type="AlphaFoldDB" id="A0A2S6N4R5"/>
<dbReference type="NCBIfam" id="TIGR01439">
    <property type="entry name" value="lp_hng_hel_AbrB"/>
    <property type="match status" value="1"/>
</dbReference>
<dbReference type="Pfam" id="PF04014">
    <property type="entry name" value="MazE_antitoxin"/>
    <property type="match status" value="1"/>
</dbReference>
<dbReference type="RefSeq" id="WP_104520828.1">
    <property type="nucleotide sequence ID" value="NZ_NHRY01000224.1"/>
</dbReference>
<name>A0A2S6N4R5_RHOGL</name>
<dbReference type="Proteomes" id="UP000239724">
    <property type="component" value="Unassembled WGS sequence"/>
</dbReference>
<dbReference type="PROSITE" id="PS51740">
    <property type="entry name" value="SPOVT_ABRB"/>
    <property type="match status" value="1"/>
</dbReference>
<dbReference type="InterPro" id="IPR037914">
    <property type="entry name" value="SpoVT-AbrB_sf"/>
</dbReference>
<dbReference type="SUPFAM" id="SSF89447">
    <property type="entry name" value="AbrB/MazE/MraZ-like"/>
    <property type="match status" value="1"/>
</dbReference>
<proteinExistence type="predicted"/>
<organism evidence="3 4">
    <name type="scientific">Rhodopila globiformis</name>
    <name type="common">Rhodopseudomonas globiformis</name>
    <dbReference type="NCBI Taxonomy" id="1071"/>
    <lineage>
        <taxon>Bacteria</taxon>
        <taxon>Pseudomonadati</taxon>
        <taxon>Pseudomonadota</taxon>
        <taxon>Alphaproteobacteria</taxon>
        <taxon>Acetobacterales</taxon>
        <taxon>Acetobacteraceae</taxon>
        <taxon>Rhodopila</taxon>
    </lineage>
</organism>